<comment type="caution">
    <text evidence="7">The sequence shown here is derived from an EMBL/GenBank/DDBJ whole genome shotgun (WGS) entry which is preliminary data.</text>
</comment>
<dbReference type="SMART" id="SM01405">
    <property type="entry name" value="Ribosomal_S6e"/>
    <property type="match status" value="1"/>
</dbReference>
<proteinExistence type="inferred from homology"/>
<dbReference type="Proteomes" id="UP000186817">
    <property type="component" value="Unassembled WGS sequence"/>
</dbReference>
<dbReference type="Pfam" id="PF12796">
    <property type="entry name" value="Ank_2"/>
    <property type="match status" value="1"/>
</dbReference>
<reference evidence="7 8" key="1">
    <citation type="submission" date="2016-02" db="EMBL/GenBank/DDBJ databases">
        <title>Genome analysis of coral dinoflagellate symbionts highlights evolutionary adaptations to a symbiotic lifestyle.</title>
        <authorList>
            <person name="Aranda M."/>
            <person name="Li Y."/>
            <person name="Liew Y.J."/>
            <person name="Baumgarten S."/>
            <person name="Simakov O."/>
            <person name="Wilson M."/>
            <person name="Piel J."/>
            <person name="Ashoor H."/>
            <person name="Bougouffa S."/>
            <person name="Bajic V.B."/>
            <person name="Ryu T."/>
            <person name="Ravasi T."/>
            <person name="Bayer T."/>
            <person name="Micklem G."/>
            <person name="Kim H."/>
            <person name="Bhak J."/>
            <person name="Lajeunesse T.C."/>
            <person name="Voolstra C.R."/>
        </authorList>
    </citation>
    <scope>NUCLEOTIDE SEQUENCE [LARGE SCALE GENOMIC DNA]</scope>
    <source>
        <strain evidence="7 8">CCMP2467</strain>
    </source>
</reference>
<comment type="similarity">
    <text evidence="1">Belongs to the eukaryotic ribosomal protein eS6 family.</text>
</comment>
<evidence type="ECO:0000256" key="1">
    <source>
        <dbReference type="ARBA" id="ARBA00009312"/>
    </source>
</evidence>
<name>A0A1Q9EBF0_SYMMI</name>
<feature type="compositionally biased region" description="Polar residues" evidence="5">
    <location>
        <begin position="761"/>
        <end position="776"/>
    </location>
</feature>
<dbReference type="GO" id="GO:0006412">
    <property type="term" value="P:translation"/>
    <property type="evidence" value="ECO:0007669"/>
    <property type="project" value="InterPro"/>
</dbReference>
<keyword evidence="3" id="KW-0687">Ribonucleoprotein</keyword>
<keyword evidence="2 7" id="KW-0689">Ribosomal protein</keyword>
<feature type="region of interest" description="Disordered" evidence="5">
    <location>
        <begin position="546"/>
        <end position="582"/>
    </location>
</feature>
<organism evidence="7 8">
    <name type="scientific">Symbiodinium microadriaticum</name>
    <name type="common">Dinoflagellate</name>
    <name type="synonym">Zooxanthella microadriatica</name>
    <dbReference type="NCBI Taxonomy" id="2951"/>
    <lineage>
        <taxon>Eukaryota</taxon>
        <taxon>Sar</taxon>
        <taxon>Alveolata</taxon>
        <taxon>Dinophyceae</taxon>
        <taxon>Suessiales</taxon>
        <taxon>Symbiodiniaceae</taxon>
        <taxon>Symbiodinium</taxon>
    </lineage>
</organism>
<feature type="region of interest" description="Disordered" evidence="5">
    <location>
        <begin position="669"/>
        <end position="776"/>
    </location>
</feature>
<feature type="compositionally biased region" description="Basic and acidic residues" evidence="5">
    <location>
        <begin position="229"/>
        <end position="241"/>
    </location>
</feature>
<feature type="repeat" description="ANK" evidence="4">
    <location>
        <begin position="407"/>
        <end position="439"/>
    </location>
</feature>
<dbReference type="EMBL" id="LSRX01000201">
    <property type="protein sequence ID" value="OLQ04756.1"/>
    <property type="molecule type" value="Genomic_DNA"/>
</dbReference>
<feature type="compositionally biased region" description="Low complexity" evidence="5">
    <location>
        <begin position="714"/>
        <end position="733"/>
    </location>
</feature>
<dbReference type="OrthoDB" id="440732at2759"/>
<dbReference type="GO" id="GO:1990904">
    <property type="term" value="C:ribonucleoprotein complex"/>
    <property type="evidence" value="ECO:0007669"/>
    <property type="project" value="UniProtKB-KW"/>
</dbReference>
<feature type="compositionally biased region" description="Low complexity" evidence="5">
    <location>
        <begin position="740"/>
        <end position="750"/>
    </location>
</feature>
<dbReference type="InterPro" id="IPR001377">
    <property type="entry name" value="Ribosomal_eS6"/>
</dbReference>
<evidence type="ECO:0000256" key="6">
    <source>
        <dbReference type="SAM" id="Phobius"/>
    </source>
</evidence>
<keyword evidence="6" id="KW-0812">Transmembrane</keyword>
<evidence type="ECO:0000256" key="4">
    <source>
        <dbReference type="PROSITE-ProRule" id="PRU00023"/>
    </source>
</evidence>
<protein>
    <submittedName>
        <fullName evidence="7">40S ribosomal protein S6</fullName>
    </submittedName>
</protein>
<accession>A0A1Q9EBF0</accession>
<dbReference type="Pfam" id="PF01092">
    <property type="entry name" value="Ribosomal_S6e"/>
    <property type="match status" value="1"/>
</dbReference>
<evidence type="ECO:0000256" key="3">
    <source>
        <dbReference type="ARBA" id="ARBA00023274"/>
    </source>
</evidence>
<feature type="compositionally biased region" description="Basic and acidic residues" evidence="5">
    <location>
        <begin position="557"/>
        <end position="576"/>
    </location>
</feature>
<dbReference type="InterPro" id="IPR036770">
    <property type="entry name" value="Ankyrin_rpt-contain_sf"/>
</dbReference>
<dbReference type="SMART" id="SM00248">
    <property type="entry name" value="ANK"/>
    <property type="match status" value="2"/>
</dbReference>
<dbReference type="PROSITE" id="PS50297">
    <property type="entry name" value="ANK_REP_REGION"/>
    <property type="match status" value="1"/>
</dbReference>
<feature type="region of interest" description="Disordered" evidence="5">
    <location>
        <begin position="220"/>
        <end position="265"/>
    </location>
</feature>
<dbReference type="InterPro" id="IPR002110">
    <property type="entry name" value="Ankyrin_rpt"/>
</dbReference>
<dbReference type="GO" id="GO:0003735">
    <property type="term" value="F:structural constituent of ribosome"/>
    <property type="evidence" value="ECO:0007669"/>
    <property type="project" value="InterPro"/>
</dbReference>
<keyword evidence="4" id="KW-0040">ANK repeat</keyword>
<evidence type="ECO:0000313" key="8">
    <source>
        <dbReference type="Proteomes" id="UP000186817"/>
    </source>
</evidence>
<evidence type="ECO:0000256" key="2">
    <source>
        <dbReference type="ARBA" id="ARBA00022980"/>
    </source>
</evidence>
<gene>
    <name evidence="7" type="primary">rps6</name>
    <name evidence="7" type="ORF">AK812_SmicGene12125</name>
</gene>
<sequence length="806" mass="90197">MRAHMASSGSSQAAKLAIAGPAEIRPGGDFAWQELLSLLPNWRGAMVKSDFEAFCRISAEHLLPRFKADQVRRLSQILIELYPPVIVLALPFGPSIVLTSFAHLGSVPVRGHASFKVFPQPPLALVRFRMIEIDDDKKLYPLFDKRMAQEVPGDTLGDEFKGYVFRIGGGNDKQGFPMKQGVLSNNRVRLPGAPGRMPKEKVCQGAEDIAGLTDDNKPRRLGCVGLDTEENRRGEGGKEDQGQESEGVYLSDRESQGRLRDGDSEDLHLPLGHSDGMVLVMVMVSTMVRVKEMMMVMMVMMMMMVVVVVVLITVPTLVLVRGWCYFKAVVRKRMEAGKQMKADYAQRLAEYHHEKREAHAAEMAKKKKKQARYIRHAFPEIYDHTCTSNSSTCFLQAPEDLDIRAAMVSTPLHSAVLEGNLEVVKLWLRDNDTVNKPDLLGDLPLHAAARSGVQSARRITRALLEAWADLNTPNRFEETPLDTAVFWCMRHRLDGECNKERHCKKVAKLLHEKGAQRQTTWLNSRHWANVLSQLQDVEDDYEEIVSSTSEDEEVESQETRATEASEGIAREARPESSSDTAYQGAVRVDSLRPTHAFHRKCFRDGRSLNQLVEELRSGKWPVLDTSFLRLRCSRHGRRIYCKDVRRLWCLKAFQDQVRNEQTVYVRVRSDPVGQGRSGKPGRLSRCGGQRQTCDRESRSPRQVSASLTEVSVEKPSAADASATTKASPAQAAAEQQRMLSASSSMAATSSYRLRQMGGGTPTQQVGMARKGSSTDLSSIIRRDPAWKMAVKTTESDFDEIADINDI</sequence>
<dbReference type="GO" id="GO:0005840">
    <property type="term" value="C:ribosome"/>
    <property type="evidence" value="ECO:0007669"/>
    <property type="project" value="UniProtKB-KW"/>
</dbReference>
<feature type="transmembrane region" description="Helical" evidence="6">
    <location>
        <begin position="295"/>
        <end position="323"/>
    </location>
</feature>
<evidence type="ECO:0000313" key="7">
    <source>
        <dbReference type="EMBL" id="OLQ04756.1"/>
    </source>
</evidence>
<feature type="repeat" description="ANK" evidence="4">
    <location>
        <begin position="440"/>
        <end position="475"/>
    </location>
</feature>
<dbReference type="Gene3D" id="1.25.40.20">
    <property type="entry name" value="Ankyrin repeat-containing domain"/>
    <property type="match status" value="1"/>
</dbReference>
<dbReference type="PANTHER" id="PTHR11502">
    <property type="entry name" value="40S RIBOSOMAL PROTEIN S6"/>
    <property type="match status" value="1"/>
</dbReference>
<dbReference type="PROSITE" id="PS50088">
    <property type="entry name" value="ANK_REPEAT"/>
    <property type="match status" value="2"/>
</dbReference>
<evidence type="ECO:0000256" key="5">
    <source>
        <dbReference type="SAM" id="MobiDB-lite"/>
    </source>
</evidence>
<keyword evidence="6" id="KW-1133">Transmembrane helix</keyword>
<keyword evidence="8" id="KW-1185">Reference proteome</keyword>
<feature type="compositionally biased region" description="Basic and acidic residues" evidence="5">
    <location>
        <begin position="251"/>
        <end position="265"/>
    </location>
</feature>
<keyword evidence="6" id="KW-0472">Membrane</keyword>
<dbReference type="AlphaFoldDB" id="A0A1Q9EBF0"/>
<dbReference type="SUPFAM" id="SSF48403">
    <property type="entry name" value="Ankyrin repeat"/>
    <property type="match status" value="1"/>
</dbReference>
<feature type="compositionally biased region" description="Acidic residues" evidence="5">
    <location>
        <begin position="546"/>
        <end position="556"/>
    </location>
</feature>
<feature type="compositionally biased region" description="Polar residues" evidence="5">
    <location>
        <begin position="700"/>
        <end position="709"/>
    </location>
</feature>